<protein>
    <submittedName>
        <fullName evidence="1">Dissimilatory sulfite reductase beta subunit</fullName>
    </submittedName>
</protein>
<gene>
    <name evidence="1" type="primary">dsrB</name>
</gene>
<dbReference type="EMBL" id="JX985632">
    <property type="protein sequence ID" value="AGA83385.1"/>
    <property type="molecule type" value="Genomic_DNA"/>
</dbReference>
<dbReference type="EMBL" id="JX985636">
    <property type="protein sequence ID" value="AGA83393.1"/>
    <property type="molecule type" value="Genomic_DNA"/>
</dbReference>
<reference evidence="1" key="1">
    <citation type="submission" date="2012-10" db="EMBL/GenBank/DDBJ databases">
        <title>Diversity of dsr genes in saline-alkaline soil.</title>
        <authorList>
            <person name="Keshri J."/>
            <person name="Yousuf B."/>
            <person name="Mishra A."/>
            <person name="Jha B."/>
        </authorList>
    </citation>
    <scope>NUCLEOTIDE SEQUENCE</scope>
</reference>
<feature type="non-terminal residue" evidence="1">
    <location>
        <position position="193"/>
    </location>
</feature>
<dbReference type="AlphaFoldDB" id="L0GE27"/>
<organism evidence="1">
    <name type="scientific">uncultured sulfate-reducing bacterium</name>
    <dbReference type="NCBI Taxonomy" id="153939"/>
    <lineage>
        <taxon>Bacteria</taxon>
        <taxon>environmental samples</taxon>
    </lineage>
</organism>
<name>L0GE27_9BACT</name>
<proteinExistence type="predicted"/>
<accession>L0GE27</accession>
<evidence type="ECO:0000313" key="1">
    <source>
        <dbReference type="EMBL" id="AGA83393.1"/>
    </source>
</evidence>
<sequence>MSYIPSGLALRGWSARIGSARFVPSPTSSVLGMCASPAGITWSSLLRIRKKSSPWSPTCRRKAIRSAVLAIRSATLSTPRVGFTATPRRPTPRGSSSRWWTISSSISWTGSCPPTAASPWPAAWICVARCTAPTSPFWAFTASRPTSTTTSSGPNARSPMWSLPARRGRFAQTPRPSRWLWTKSAACTAVTAT</sequence>